<organism evidence="2 3">
    <name type="scientific">Paraglaciecola chathamensis</name>
    <dbReference type="NCBI Taxonomy" id="368405"/>
    <lineage>
        <taxon>Bacteria</taxon>
        <taxon>Pseudomonadati</taxon>
        <taxon>Pseudomonadota</taxon>
        <taxon>Gammaproteobacteria</taxon>
        <taxon>Alteromonadales</taxon>
        <taxon>Alteromonadaceae</taxon>
        <taxon>Paraglaciecola</taxon>
    </lineage>
</organism>
<evidence type="ECO:0000256" key="1">
    <source>
        <dbReference type="SAM" id="MobiDB-lite"/>
    </source>
</evidence>
<protein>
    <submittedName>
        <fullName evidence="2">Elongation factor P hydroxylase</fullName>
    </submittedName>
</protein>
<dbReference type="EMBL" id="BMZC01000001">
    <property type="protein sequence ID" value="GGZ47227.1"/>
    <property type="molecule type" value="Genomic_DNA"/>
</dbReference>
<dbReference type="InterPro" id="IPR007411">
    <property type="entry name" value="EpmC"/>
</dbReference>
<evidence type="ECO:0000313" key="2">
    <source>
        <dbReference type="EMBL" id="GGZ47227.1"/>
    </source>
</evidence>
<dbReference type="Pfam" id="PF04315">
    <property type="entry name" value="EpmC"/>
    <property type="match status" value="1"/>
</dbReference>
<reference evidence="2" key="1">
    <citation type="journal article" date="2014" name="Int. J. Syst. Evol. Microbiol.">
        <title>Complete genome sequence of Corynebacterium casei LMG S-19264T (=DSM 44701T), isolated from a smear-ripened cheese.</title>
        <authorList>
            <consortium name="US DOE Joint Genome Institute (JGI-PGF)"/>
            <person name="Walter F."/>
            <person name="Albersmeier A."/>
            <person name="Kalinowski J."/>
            <person name="Ruckert C."/>
        </authorList>
    </citation>
    <scope>NUCLEOTIDE SEQUENCE</scope>
    <source>
        <strain evidence="2">KCTC 32337</strain>
    </source>
</reference>
<feature type="region of interest" description="Disordered" evidence="1">
    <location>
        <begin position="1"/>
        <end position="21"/>
    </location>
</feature>
<gene>
    <name evidence="2" type="ORF">GCM10011274_01070</name>
</gene>
<proteinExistence type="predicted"/>
<sequence length="210" mass="23944">MNTSTASTYLNDLSEPPSREPSAELHRFQDVVALFDAAFKESENTRLIKGEGEPEYIPANEQCDFHQVIFAHGYYASALHEIAHWCIAGKARRLLNDYGYWYCPDGRNEAEQKAFEKVEVKPQAIEWAFSVAANKRFRVSTDNLNGEQGDAQAFTLEVHQQVLRYLRDGFPPRAALFIDALTEFYGTAALNIEQFRLPDEWSNSQSEDLL</sequence>
<keyword evidence="2" id="KW-0251">Elongation factor</keyword>
<dbReference type="Proteomes" id="UP000622604">
    <property type="component" value="Unassembled WGS sequence"/>
</dbReference>
<dbReference type="GO" id="GO:0003746">
    <property type="term" value="F:translation elongation factor activity"/>
    <property type="evidence" value="ECO:0007669"/>
    <property type="project" value="UniProtKB-KW"/>
</dbReference>
<evidence type="ECO:0000313" key="3">
    <source>
        <dbReference type="Proteomes" id="UP000622604"/>
    </source>
</evidence>
<name>A0A8H9M2G9_9ALTE</name>
<accession>A0A8H9M2G9</accession>
<dbReference type="RefSeq" id="WP_229816425.1">
    <property type="nucleotide sequence ID" value="NZ_BMZC01000001.1"/>
</dbReference>
<comment type="caution">
    <text evidence="2">The sequence shown here is derived from an EMBL/GenBank/DDBJ whole genome shotgun (WGS) entry which is preliminary data.</text>
</comment>
<keyword evidence="2" id="KW-0648">Protein biosynthesis</keyword>
<feature type="compositionally biased region" description="Polar residues" evidence="1">
    <location>
        <begin position="1"/>
        <end position="11"/>
    </location>
</feature>
<reference evidence="2" key="2">
    <citation type="submission" date="2020-09" db="EMBL/GenBank/DDBJ databases">
        <authorList>
            <person name="Sun Q."/>
            <person name="Kim S."/>
        </authorList>
    </citation>
    <scope>NUCLEOTIDE SEQUENCE</scope>
    <source>
        <strain evidence="2">KCTC 32337</strain>
    </source>
</reference>
<dbReference type="AlphaFoldDB" id="A0A8H9M2G9"/>